<dbReference type="HOGENOM" id="CLU_023846_0_0_11"/>
<dbReference type="Proteomes" id="UP000001937">
    <property type="component" value="Chromosome"/>
</dbReference>
<keyword evidence="4 9" id="KW-0067">ATP-binding</keyword>
<organism evidence="12 13">
    <name type="scientific">Frankia casuarinae (strain DSM 45818 / CECT 9043 / HFP020203 / CcI3)</name>
    <dbReference type="NCBI Taxonomy" id="106370"/>
    <lineage>
        <taxon>Bacteria</taxon>
        <taxon>Bacillati</taxon>
        <taxon>Actinomycetota</taxon>
        <taxon>Actinomycetes</taxon>
        <taxon>Frankiales</taxon>
        <taxon>Frankiaceae</taxon>
        <taxon>Frankia</taxon>
    </lineage>
</organism>
<dbReference type="STRING" id="106370.Francci3_0110"/>
<dbReference type="Pfam" id="PF13361">
    <property type="entry name" value="UvrD_C"/>
    <property type="match status" value="1"/>
</dbReference>
<gene>
    <name evidence="12" type="ordered locus">Francci3_0110</name>
</gene>
<dbReference type="EC" id="5.6.2.4" evidence="7"/>
<proteinExistence type="predicted"/>
<dbReference type="PANTHER" id="PTHR11070">
    <property type="entry name" value="UVRD / RECB / PCRA DNA HELICASE FAMILY MEMBER"/>
    <property type="match status" value="1"/>
</dbReference>
<dbReference type="Gene3D" id="3.40.50.300">
    <property type="entry name" value="P-loop containing nucleotide triphosphate hydrolases"/>
    <property type="match status" value="2"/>
</dbReference>
<evidence type="ECO:0000256" key="9">
    <source>
        <dbReference type="PROSITE-ProRule" id="PRU00560"/>
    </source>
</evidence>
<evidence type="ECO:0000256" key="3">
    <source>
        <dbReference type="ARBA" id="ARBA00022806"/>
    </source>
</evidence>
<dbReference type="PANTHER" id="PTHR11070:SF45">
    <property type="entry name" value="DNA 3'-5' HELICASE"/>
    <property type="match status" value="1"/>
</dbReference>
<dbReference type="GO" id="GO:0005524">
    <property type="term" value="F:ATP binding"/>
    <property type="evidence" value="ECO:0007669"/>
    <property type="project" value="UniProtKB-UniRule"/>
</dbReference>
<dbReference type="OrthoDB" id="3196525at2"/>
<feature type="domain" description="UvrD-like helicase ATP-binding" evidence="11">
    <location>
        <begin position="162"/>
        <end position="454"/>
    </location>
</feature>
<dbReference type="RefSeq" id="WP_011434585.1">
    <property type="nucleotide sequence ID" value="NC_007777.1"/>
</dbReference>
<evidence type="ECO:0000256" key="4">
    <source>
        <dbReference type="ARBA" id="ARBA00022840"/>
    </source>
</evidence>
<evidence type="ECO:0000256" key="7">
    <source>
        <dbReference type="ARBA" id="ARBA00034808"/>
    </source>
</evidence>
<accession>Q2JGT8</accession>
<dbReference type="InterPro" id="IPR000212">
    <property type="entry name" value="DNA_helicase_UvrD/REP"/>
</dbReference>
<evidence type="ECO:0000313" key="13">
    <source>
        <dbReference type="Proteomes" id="UP000001937"/>
    </source>
</evidence>
<dbReference type="GO" id="GO:0005829">
    <property type="term" value="C:cytosol"/>
    <property type="evidence" value="ECO:0007669"/>
    <property type="project" value="TreeGrafter"/>
</dbReference>
<evidence type="ECO:0000256" key="6">
    <source>
        <dbReference type="ARBA" id="ARBA00034617"/>
    </source>
</evidence>
<evidence type="ECO:0000256" key="8">
    <source>
        <dbReference type="ARBA" id="ARBA00048988"/>
    </source>
</evidence>
<keyword evidence="5" id="KW-0413">Isomerase</keyword>
<keyword evidence="13" id="KW-1185">Reference proteome</keyword>
<comment type="catalytic activity">
    <reaction evidence="6">
        <text>Couples ATP hydrolysis with the unwinding of duplex DNA by translocating in the 3'-5' direction.</text>
        <dbReference type="EC" id="5.6.2.4"/>
    </reaction>
</comment>
<dbReference type="KEGG" id="fra:Francci3_0110"/>
<dbReference type="InterPro" id="IPR014017">
    <property type="entry name" value="DNA_helicase_UvrD-like_C"/>
</dbReference>
<sequence>MVHSAHGGTASRAERQLTHTRVRPAQVRPEPAPGVGDTAGGEPGGQKDVERPLFEAFTDQDLVDLGVVPALLPLIRRIVDEDELLGLAEVAPQLTSDVLLALHDGKSVEEVLEHVTVPVKADSPVDPEDFAAAVARPATQVTSDDAALQAVLGESFARWQVFLHPTQRQLVDRVYGGPARVSGGPGTGKTIVALHRAGHLAARLPPGDDKPILLTTFNRNLAADLRARFLDLVGPDLVDRVDIVNIDKLASRVVGEAGASRRRRTIDDDAAVREWAAMLDEVGERRWDAEFLAAEWAEVVLGQVLRSRTDYFKARRPGRGRPLSRADRDAVWQLVERFTKRLDDAGVWTWRQVAEYAARTEQDRAAAVVSAAGQPTASGSLPRYRYRHVVVDEAQDLNPAHWKMLRAMVAPGRDDIFLVGDTHQRIYDNYVTLGSLGVNIRGRSAKLTLSYRTTRQILWTALRLLAGETYDDLDGGDDNLAGYRSLLSGGEPVLGEAVTWADELKLISGQIRVWESAGDGSTSAGDGSTAVCVPTRRMVEDVVTHLEASGISAIEIGPDGPKRAGGVHVGTMHRFKGLEYRRIIIGGASAGLVPRGVVERYQDVDPKRYQQERARDRSLLFVAATRARDDLAIFWHGRPSPFLAAAWTRRRAVGSSLRN</sequence>
<evidence type="ECO:0000256" key="1">
    <source>
        <dbReference type="ARBA" id="ARBA00022741"/>
    </source>
</evidence>
<dbReference type="PROSITE" id="PS51198">
    <property type="entry name" value="UVRD_HELICASE_ATP_BIND"/>
    <property type="match status" value="1"/>
</dbReference>
<evidence type="ECO:0000313" key="12">
    <source>
        <dbReference type="EMBL" id="ABD09504.1"/>
    </source>
</evidence>
<dbReference type="EMBL" id="CP000249">
    <property type="protein sequence ID" value="ABD09504.1"/>
    <property type="molecule type" value="Genomic_DNA"/>
</dbReference>
<dbReference type="GO" id="GO:0043138">
    <property type="term" value="F:3'-5' DNA helicase activity"/>
    <property type="evidence" value="ECO:0007669"/>
    <property type="project" value="UniProtKB-EC"/>
</dbReference>
<dbReference type="InterPro" id="IPR027417">
    <property type="entry name" value="P-loop_NTPase"/>
</dbReference>
<dbReference type="AlphaFoldDB" id="Q2JGT8"/>
<feature type="binding site" evidence="9">
    <location>
        <begin position="183"/>
        <end position="190"/>
    </location>
    <ligand>
        <name>ATP</name>
        <dbReference type="ChEBI" id="CHEBI:30616"/>
    </ligand>
</feature>
<evidence type="ECO:0000256" key="2">
    <source>
        <dbReference type="ARBA" id="ARBA00022801"/>
    </source>
</evidence>
<evidence type="ECO:0000256" key="5">
    <source>
        <dbReference type="ARBA" id="ARBA00023235"/>
    </source>
</evidence>
<dbReference type="eggNOG" id="COG0210">
    <property type="taxonomic scope" value="Bacteria"/>
</dbReference>
<dbReference type="Pfam" id="PF00580">
    <property type="entry name" value="UvrD-helicase"/>
    <property type="match status" value="1"/>
</dbReference>
<name>Q2JGT8_FRACC</name>
<reference evidence="12 13" key="1">
    <citation type="journal article" date="2007" name="Genome Res.">
        <title>Genome characteristics of facultatively symbiotic Frankia sp. strains reflect host range and host plant biogeography.</title>
        <authorList>
            <person name="Normand P."/>
            <person name="Lapierre P."/>
            <person name="Tisa L.S."/>
            <person name="Gogarten J.P."/>
            <person name="Alloisio N."/>
            <person name="Bagnarol E."/>
            <person name="Bassi C.A."/>
            <person name="Berry A.M."/>
            <person name="Bickhart D.M."/>
            <person name="Choisne N."/>
            <person name="Couloux A."/>
            <person name="Cournoyer B."/>
            <person name="Cruveiller S."/>
            <person name="Daubin V."/>
            <person name="Demange N."/>
            <person name="Francino M.P."/>
            <person name="Goltsman E."/>
            <person name="Huang Y."/>
            <person name="Kopp O.R."/>
            <person name="Labarre L."/>
            <person name="Lapidus A."/>
            <person name="Lavire C."/>
            <person name="Marechal J."/>
            <person name="Martinez M."/>
            <person name="Mastronunzio J.E."/>
            <person name="Mullin B.C."/>
            <person name="Niemann J."/>
            <person name="Pujic P."/>
            <person name="Rawnsley T."/>
            <person name="Rouy Z."/>
            <person name="Schenowitz C."/>
            <person name="Sellstedt A."/>
            <person name="Tavares F."/>
            <person name="Tomkins J.P."/>
            <person name="Vallenet D."/>
            <person name="Valverde C."/>
            <person name="Wall L.G."/>
            <person name="Wang Y."/>
            <person name="Medigue C."/>
            <person name="Benson D.R."/>
        </authorList>
    </citation>
    <scope>NUCLEOTIDE SEQUENCE [LARGE SCALE GENOMIC DNA]</scope>
    <source>
        <strain evidence="13">DSM 45818 / CECT 9043 / CcI3</strain>
    </source>
</reference>
<dbReference type="GO" id="GO:0016887">
    <property type="term" value="F:ATP hydrolysis activity"/>
    <property type="evidence" value="ECO:0007669"/>
    <property type="project" value="RHEA"/>
</dbReference>
<dbReference type="GO" id="GO:0000725">
    <property type="term" value="P:recombinational repair"/>
    <property type="evidence" value="ECO:0007669"/>
    <property type="project" value="TreeGrafter"/>
</dbReference>
<comment type="catalytic activity">
    <reaction evidence="8">
        <text>ATP + H2O = ADP + phosphate + H(+)</text>
        <dbReference type="Rhea" id="RHEA:13065"/>
        <dbReference type="ChEBI" id="CHEBI:15377"/>
        <dbReference type="ChEBI" id="CHEBI:15378"/>
        <dbReference type="ChEBI" id="CHEBI:30616"/>
        <dbReference type="ChEBI" id="CHEBI:43474"/>
        <dbReference type="ChEBI" id="CHEBI:456216"/>
        <dbReference type="EC" id="5.6.2.4"/>
    </reaction>
</comment>
<evidence type="ECO:0000259" key="11">
    <source>
        <dbReference type="PROSITE" id="PS51198"/>
    </source>
</evidence>
<keyword evidence="2 9" id="KW-0378">Hydrolase</keyword>
<dbReference type="GO" id="GO:0003677">
    <property type="term" value="F:DNA binding"/>
    <property type="evidence" value="ECO:0007669"/>
    <property type="project" value="InterPro"/>
</dbReference>
<dbReference type="InterPro" id="IPR014016">
    <property type="entry name" value="UvrD-like_ATP-bd"/>
</dbReference>
<dbReference type="SUPFAM" id="SSF52540">
    <property type="entry name" value="P-loop containing nucleoside triphosphate hydrolases"/>
    <property type="match status" value="1"/>
</dbReference>
<keyword evidence="1 9" id="KW-0547">Nucleotide-binding</keyword>
<feature type="region of interest" description="Disordered" evidence="10">
    <location>
        <begin position="1"/>
        <end position="48"/>
    </location>
</feature>
<evidence type="ECO:0000256" key="10">
    <source>
        <dbReference type="SAM" id="MobiDB-lite"/>
    </source>
</evidence>
<protein>
    <recommendedName>
        <fullName evidence="7">DNA 3'-5' helicase</fullName>
        <ecNumber evidence="7">5.6.2.4</ecNumber>
    </recommendedName>
</protein>
<keyword evidence="3 9" id="KW-0347">Helicase</keyword>